<proteinExistence type="predicted"/>
<dbReference type="EMBL" id="CACVBR010000042">
    <property type="protein sequence ID" value="CAA7197194.1"/>
    <property type="molecule type" value="Genomic_DNA"/>
</dbReference>
<name>A0A6N4X7X1_9FLAO</name>
<protein>
    <submittedName>
        <fullName evidence="1">Uncharacterized protein</fullName>
    </submittedName>
</protein>
<evidence type="ECO:0000313" key="1">
    <source>
        <dbReference type="EMBL" id="CAA7197194.1"/>
    </source>
</evidence>
<keyword evidence="2" id="KW-1185">Reference proteome</keyword>
<dbReference type="Proteomes" id="UP000445144">
    <property type="component" value="Unassembled WGS sequence"/>
</dbReference>
<accession>A0A6N4X7X1</accession>
<organism evidence="1 2">
    <name type="scientific">Chryseobacterium potabilaquae</name>
    <dbReference type="NCBI Taxonomy" id="2675057"/>
    <lineage>
        <taxon>Bacteria</taxon>
        <taxon>Pseudomonadati</taxon>
        <taxon>Bacteroidota</taxon>
        <taxon>Flavobacteriia</taxon>
        <taxon>Flavobacteriales</taxon>
        <taxon>Weeksellaceae</taxon>
        <taxon>Chryseobacterium group</taxon>
        <taxon>Chryseobacterium</taxon>
    </lineage>
</organism>
<gene>
    <name evidence="1" type="ORF">CHRY9293_03248</name>
</gene>
<sequence length="58" mass="6676">MVSKGNNGLDLELLQSQFESNKTYLFKFIINKVGWTTIPENALNPDKTEDNNLQFKID</sequence>
<reference evidence="1 2" key="1">
    <citation type="submission" date="2020-01" db="EMBL/GenBank/DDBJ databases">
        <authorList>
            <person name="Rodrigo-Torres L."/>
            <person name="Arahal R. D."/>
            <person name="Lucena T."/>
        </authorList>
    </citation>
    <scope>NUCLEOTIDE SEQUENCE [LARGE SCALE GENOMIC DNA]</scope>
    <source>
        <strain evidence="1 2">CECT 9293</strain>
    </source>
</reference>
<dbReference type="AlphaFoldDB" id="A0A6N4X7X1"/>
<evidence type="ECO:0000313" key="2">
    <source>
        <dbReference type="Proteomes" id="UP000445144"/>
    </source>
</evidence>
<dbReference type="RefSeq" id="WP_162033887.1">
    <property type="nucleotide sequence ID" value="NZ_CACVBR010000042.1"/>
</dbReference>